<proteinExistence type="predicted"/>
<feature type="compositionally biased region" description="Polar residues" evidence="1">
    <location>
        <begin position="463"/>
        <end position="473"/>
    </location>
</feature>
<gene>
    <name evidence="2" type="ORF">HUG17_5920</name>
</gene>
<feature type="region of interest" description="Disordered" evidence="1">
    <location>
        <begin position="447"/>
        <end position="473"/>
    </location>
</feature>
<comment type="caution">
    <text evidence="2">The sequence shown here is derived from an EMBL/GenBank/DDBJ whole genome shotgun (WGS) entry which is preliminary data.</text>
</comment>
<dbReference type="AlphaFoldDB" id="A0A9D4P442"/>
<dbReference type="Gene3D" id="3.40.50.1010">
    <property type="entry name" value="5'-nuclease"/>
    <property type="match status" value="1"/>
</dbReference>
<sequence length="495" mass="57629">MLAFMYAESYTPIIKFFCDYLQSNGDFIEILQNMSVLIEYFEQFFNYLNLISEFDLRLILNFKSYLEREFQTNAKQQLDKIHKLIDLFNFINQYSGYSLKDFKQSSPLSSEMAFMNLTEELSNFYKSLFDCKDDWTLVNMKNELTIEKSCYLSIKSMIILGIKLVLLSLDNENFKLMATDYDLQTVHDLKQNKHVRFVFQSLQPRSDHSVSILKDDRYSLIVSKAINKCEQQLIQFDLNDKEVENKKAFVIVPKLVTDFLNNLKNKQIQSAVEASDFLHDEFFRGSRMIRFIRNEDRLELEMLSYPRKNAWIRTINDDDSDNGLGTDSGDRSNGNKLQDLALFYELLEHCHHLLVNKVLINTRISTIGTGFKQQDDEQQQNVQITLITTDTNIAKWPSNASTTIAQACGIDIETMDSYLAKQNIRNNNNNYKKYKFNKKYNRHQMTTTTTASSSNCSFTNNNGRSPQKSSSNTHFRPIQFMANSAGTSLHHRQVT</sequence>
<accession>A0A9D4P442</accession>
<evidence type="ECO:0000256" key="1">
    <source>
        <dbReference type="SAM" id="MobiDB-lite"/>
    </source>
</evidence>
<organism evidence="2">
    <name type="scientific">Dermatophagoides farinae</name>
    <name type="common">American house dust mite</name>
    <dbReference type="NCBI Taxonomy" id="6954"/>
    <lineage>
        <taxon>Eukaryota</taxon>
        <taxon>Metazoa</taxon>
        <taxon>Ecdysozoa</taxon>
        <taxon>Arthropoda</taxon>
        <taxon>Chelicerata</taxon>
        <taxon>Arachnida</taxon>
        <taxon>Acari</taxon>
        <taxon>Acariformes</taxon>
        <taxon>Sarcoptiformes</taxon>
        <taxon>Astigmata</taxon>
        <taxon>Psoroptidia</taxon>
        <taxon>Analgoidea</taxon>
        <taxon>Pyroglyphidae</taxon>
        <taxon>Dermatophagoidinae</taxon>
        <taxon>Dermatophagoides</taxon>
    </lineage>
</organism>
<evidence type="ECO:0000313" key="2">
    <source>
        <dbReference type="EMBL" id="KAH7643558.1"/>
    </source>
</evidence>
<reference evidence="2" key="2">
    <citation type="journal article" date="2021" name="World Allergy Organ. J.">
        <title>Chromosome-level assembly of Dermatophagoides farinae genome and transcriptome reveals two novel allergens Der f 37 and Der f 39.</title>
        <authorList>
            <person name="Chen J."/>
            <person name="Cai Z."/>
            <person name="Fan D."/>
            <person name="Hu J."/>
            <person name="Hou Y."/>
            <person name="He Y."/>
            <person name="Zhang Z."/>
            <person name="Zhao Z."/>
            <person name="Gao P."/>
            <person name="Hu W."/>
            <person name="Sun J."/>
            <person name="Li J."/>
            <person name="Ji K."/>
        </authorList>
    </citation>
    <scope>NUCLEOTIDE SEQUENCE</scope>
    <source>
        <strain evidence="2">JKM2019</strain>
    </source>
</reference>
<reference evidence="2" key="1">
    <citation type="submission" date="2020-06" db="EMBL/GenBank/DDBJ databases">
        <authorList>
            <person name="Ji K."/>
            <person name="Li J."/>
        </authorList>
    </citation>
    <scope>NUCLEOTIDE SEQUENCE</scope>
    <source>
        <strain evidence="2">JKM2019</strain>
        <tissue evidence="2">Whole body</tissue>
    </source>
</reference>
<dbReference type="Proteomes" id="UP000828236">
    <property type="component" value="Unassembled WGS sequence"/>
</dbReference>
<dbReference type="EMBL" id="SDOV01000002">
    <property type="protein sequence ID" value="KAH7643558.1"/>
    <property type="molecule type" value="Genomic_DNA"/>
</dbReference>
<feature type="compositionally biased region" description="Low complexity" evidence="1">
    <location>
        <begin position="447"/>
        <end position="462"/>
    </location>
</feature>
<protein>
    <submittedName>
        <fullName evidence="2">Smg5-like protein</fullName>
    </submittedName>
</protein>
<name>A0A9D4P442_DERFA</name>